<dbReference type="GO" id="GO:0005737">
    <property type="term" value="C:cytoplasm"/>
    <property type="evidence" value="ECO:0007669"/>
    <property type="project" value="TreeGrafter"/>
</dbReference>
<keyword evidence="2" id="KW-1185">Reference proteome</keyword>
<dbReference type="InterPro" id="IPR050275">
    <property type="entry name" value="PGM_Phosphatase"/>
</dbReference>
<reference evidence="1" key="2">
    <citation type="journal article" date="2020" name="Nat. Commun.">
        <title>Large-scale genome sequencing of mycorrhizal fungi provides insights into the early evolution of symbiotic traits.</title>
        <authorList>
            <person name="Miyauchi S."/>
            <person name="Kiss E."/>
            <person name="Kuo A."/>
            <person name="Drula E."/>
            <person name="Kohler A."/>
            <person name="Sanchez-Garcia M."/>
            <person name="Morin E."/>
            <person name="Andreopoulos B."/>
            <person name="Barry K.W."/>
            <person name="Bonito G."/>
            <person name="Buee M."/>
            <person name="Carver A."/>
            <person name="Chen C."/>
            <person name="Cichocki N."/>
            <person name="Clum A."/>
            <person name="Culley D."/>
            <person name="Crous P.W."/>
            <person name="Fauchery L."/>
            <person name="Girlanda M."/>
            <person name="Hayes R.D."/>
            <person name="Keri Z."/>
            <person name="LaButti K."/>
            <person name="Lipzen A."/>
            <person name="Lombard V."/>
            <person name="Magnuson J."/>
            <person name="Maillard F."/>
            <person name="Murat C."/>
            <person name="Nolan M."/>
            <person name="Ohm R.A."/>
            <person name="Pangilinan J."/>
            <person name="Pereira M.F."/>
            <person name="Perotto S."/>
            <person name="Peter M."/>
            <person name="Pfister S."/>
            <person name="Riley R."/>
            <person name="Sitrit Y."/>
            <person name="Stielow J.B."/>
            <person name="Szollosi G."/>
            <person name="Zifcakova L."/>
            <person name="Stursova M."/>
            <person name="Spatafora J.W."/>
            <person name="Tedersoo L."/>
            <person name="Vaario L.M."/>
            <person name="Yamada A."/>
            <person name="Yan M."/>
            <person name="Wang P."/>
            <person name="Xu J."/>
            <person name="Bruns T."/>
            <person name="Baldrian P."/>
            <person name="Vilgalys R."/>
            <person name="Dunand C."/>
            <person name="Henrissat B."/>
            <person name="Grigoriev I.V."/>
            <person name="Hibbett D."/>
            <person name="Nagy L.G."/>
            <person name="Martin F.M."/>
        </authorList>
    </citation>
    <scope>NUCLEOTIDE SEQUENCE</scope>
    <source>
        <strain evidence="1">Prilba</strain>
    </source>
</reference>
<dbReference type="Pfam" id="PF00300">
    <property type="entry name" value="His_Phos_1"/>
    <property type="match status" value="1"/>
</dbReference>
<protein>
    <submittedName>
        <fullName evidence="1">Histidine phosphatase superfamily</fullName>
    </submittedName>
</protein>
<gene>
    <name evidence="1" type="ORF">DFH94DRAFT_435980</name>
</gene>
<evidence type="ECO:0000313" key="1">
    <source>
        <dbReference type="EMBL" id="KAF8480944.1"/>
    </source>
</evidence>
<proteinExistence type="predicted"/>
<organism evidence="1 2">
    <name type="scientific">Russula ochroleuca</name>
    <dbReference type="NCBI Taxonomy" id="152965"/>
    <lineage>
        <taxon>Eukaryota</taxon>
        <taxon>Fungi</taxon>
        <taxon>Dikarya</taxon>
        <taxon>Basidiomycota</taxon>
        <taxon>Agaricomycotina</taxon>
        <taxon>Agaricomycetes</taxon>
        <taxon>Russulales</taxon>
        <taxon>Russulaceae</taxon>
        <taxon>Russula</taxon>
    </lineage>
</organism>
<evidence type="ECO:0000313" key="2">
    <source>
        <dbReference type="Proteomes" id="UP000759537"/>
    </source>
</evidence>
<dbReference type="InterPro" id="IPR013078">
    <property type="entry name" value="His_Pase_superF_clade-1"/>
</dbReference>
<accession>A0A9P5MX32</accession>
<dbReference type="Proteomes" id="UP000759537">
    <property type="component" value="Unassembled WGS sequence"/>
</dbReference>
<dbReference type="SUPFAM" id="SSF53254">
    <property type="entry name" value="Phosphoglycerate mutase-like"/>
    <property type="match status" value="1"/>
</dbReference>
<comment type="caution">
    <text evidence="1">The sequence shown here is derived from an EMBL/GenBank/DDBJ whole genome shotgun (WGS) entry which is preliminary data.</text>
</comment>
<dbReference type="InterPro" id="IPR029033">
    <property type="entry name" value="His_PPase_superfam"/>
</dbReference>
<reference evidence="1" key="1">
    <citation type="submission" date="2019-10" db="EMBL/GenBank/DDBJ databases">
        <authorList>
            <consortium name="DOE Joint Genome Institute"/>
            <person name="Kuo A."/>
            <person name="Miyauchi S."/>
            <person name="Kiss E."/>
            <person name="Drula E."/>
            <person name="Kohler A."/>
            <person name="Sanchez-Garcia M."/>
            <person name="Andreopoulos B."/>
            <person name="Barry K.W."/>
            <person name="Bonito G."/>
            <person name="Buee M."/>
            <person name="Carver A."/>
            <person name="Chen C."/>
            <person name="Cichocki N."/>
            <person name="Clum A."/>
            <person name="Culley D."/>
            <person name="Crous P.W."/>
            <person name="Fauchery L."/>
            <person name="Girlanda M."/>
            <person name="Hayes R."/>
            <person name="Keri Z."/>
            <person name="LaButti K."/>
            <person name="Lipzen A."/>
            <person name="Lombard V."/>
            <person name="Magnuson J."/>
            <person name="Maillard F."/>
            <person name="Morin E."/>
            <person name="Murat C."/>
            <person name="Nolan M."/>
            <person name="Ohm R."/>
            <person name="Pangilinan J."/>
            <person name="Pereira M."/>
            <person name="Perotto S."/>
            <person name="Peter M."/>
            <person name="Riley R."/>
            <person name="Sitrit Y."/>
            <person name="Stielow B."/>
            <person name="Szollosi G."/>
            <person name="Zifcakova L."/>
            <person name="Stursova M."/>
            <person name="Spatafora J.W."/>
            <person name="Tedersoo L."/>
            <person name="Vaario L.-M."/>
            <person name="Yamada A."/>
            <person name="Yan M."/>
            <person name="Wang P."/>
            <person name="Xu J."/>
            <person name="Bruns T."/>
            <person name="Baldrian P."/>
            <person name="Vilgalys R."/>
            <person name="Henrissat B."/>
            <person name="Grigoriev I.V."/>
            <person name="Hibbett D."/>
            <person name="Nagy L.G."/>
            <person name="Martin F.M."/>
        </authorList>
    </citation>
    <scope>NUCLEOTIDE SEQUENCE</scope>
    <source>
        <strain evidence="1">Prilba</strain>
    </source>
</reference>
<dbReference type="PANTHER" id="PTHR48100:SF1">
    <property type="entry name" value="HISTIDINE PHOSPHATASE FAMILY PROTEIN-RELATED"/>
    <property type="match status" value="1"/>
</dbReference>
<dbReference type="AlphaFoldDB" id="A0A9P5MX32"/>
<sequence length="270" mass="30524">MAARTYEAITGFFVQDALTTSTDIGPTPDFFGLVSKSWADFVDGIDKLCSKPSDTVSHKVLFLARHGQDNVAMIKYSQKEWDETWAVLEGDGELTWGPDPRLTPIGEEQARSAHAAWKRELLRGVPVPQRFYCSPLTRAIRTLELTFEGVLPSHLKPVILENCREHNGAHSCDKRRAKSAVQSEFPNFVFEEGFEEEDVSWTSKRETRENMERRAKLVLDRIFQDNHDDTYISVTAHSGWIKSVLRVVGREDYDLPTGGVIVVVVKGTVR</sequence>
<dbReference type="Gene3D" id="3.40.50.1240">
    <property type="entry name" value="Phosphoglycerate mutase-like"/>
    <property type="match status" value="1"/>
</dbReference>
<dbReference type="OrthoDB" id="496981at2759"/>
<name>A0A9P5MX32_9AGAM</name>
<dbReference type="SMART" id="SM00855">
    <property type="entry name" value="PGAM"/>
    <property type="match status" value="1"/>
</dbReference>
<dbReference type="PANTHER" id="PTHR48100">
    <property type="entry name" value="BROAD-SPECIFICITY PHOSPHATASE YOR283W-RELATED"/>
    <property type="match status" value="1"/>
</dbReference>
<dbReference type="CDD" id="cd07067">
    <property type="entry name" value="HP_PGM_like"/>
    <property type="match status" value="1"/>
</dbReference>
<dbReference type="GO" id="GO:0016791">
    <property type="term" value="F:phosphatase activity"/>
    <property type="evidence" value="ECO:0007669"/>
    <property type="project" value="TreeGrafter"/>
</dbReference>
<dbReference type="EMBL" id="WHVB01000007">
    <property type="protein sequence ID" value="KAF8480944.1"/>
    <property type="molecule type" value="Genomic_DNA"/>
</dbReference>